<dbReference type="SMART" id="SM00445">
    <property type="entry name" value="LINK"/>
    <property type="match status" value="1"/>
</dbReference>
<keyword evidence="2" id="KW-1133">Transmembrane helix</keyword>
<dbReference type="Pfam" id="PF00193">
    <property type="entry name" value="Xlink"/>
    <property type="match status" value="1"/>
</dbReference>
<dbReference type="SUPFAM" id="SSF56436">
    <property type="entry name" value="C-type lectin-like"/>
    <property type="match status" value="1"/>
</dbReference>
<dbReference type="InterPro" id="IPR000538">
    <property type="entry name" value="Link_dom"/>
</dbReference>
<accession>A0A6C0K3B2</accession>
<reference evidence="4" key="1">
    <citation type="journal article" date="2020" name="Nature">
        <title>Giant virus diversity and host interactions through global metagenomics.</title>
        <authorList>
            <person name="Schulz F."/>
            <person name="Roux S."/>
            <person name="Paez-Espino D."/>
            <person name="Jungbluth S."/>
            <person name="Walsh D.A."/>
            <person name="Denef V.J."/>
            <person name="McMahon K.D."/>
            <person name="Konstantinidis K.T."/>
            <person name="Eloe-Fadrosh E.A."/>
            <person name="Kyrpides N.C."/>
            <person name="Woyke T."/>
        </authorList>
    </citation>
    <scope>NUCLEOTIDE SEQUENCE</scope>
    <source>
        <strain evidence="4">GVMAG-S-1101172-89</strain>
    </source>
</reference>
<keyword evidence="1" id="KW-1015">Disulfide bond</keyword>
<dbReference type="InterPro" id="IPR016186">
    <property type="entry name" value="C-type_lectin-like/link_sf"/>
</dbReference>
<name>A0A6C0K3B2_9ZZZZ</name>
<feature type="domain" description="Link" evidence="3">
    <location>
        <begin position="66"/>
        <end position="165"/>
    </location>
</feature>
<evidence type="ECO:0000259" key="3">
    <source>
        <dbReference type="PROSITE" id="PS50963"/>
    </source>
</evidence>
<dbReference type="Gene3D" id="3.10.100.10">
    <property type="entry name" value="Mannose-Binding Protein A, subunit A"/>
    <property type="match status" value="1"/>
</dbReference>
<proteinExistence type="predicted"/>
<keyword evidence="2" id="KW-0472">Membrane</keyword>
<dbReference type="PROSITE" id="PS50963">
    <property type="entry name" value="LINK_2"/>
    <property type="match status" value="1"/>
</dbReference>
<evidence type="ECO:0000256" key="2">
    <source>
        <dbReference type="SAM" id="Phobius"/>
    </source>
</evidence>
<sequence>MRKWTKYIVGSIILLIVLYYLFYVEEGFQLKTMNVRYPSKEVFLIAANIQGGDRNYVDIYADTYTSPTSPNTNPIYYESGYTFNEARMACEEMGAELATFAQIKTATALGATWCVASWVSDGYTYAPIQTLCPNTKSKGDSITTHSGTLKKITPSPEMAYPVCWGVKPPEPSVNVRSFSKTSYNMISHKLLNSVMSANSSDLFPATFTADEARYALEQKNYNIEDLEGMNTARTYLINNITRSDNQNAAVSIYTNSKGYTEDHEEGSNGACVILGNIRGKFVDKFNALRTVFSDVSGAVIDMLSAKNQNSFYAANLQDICAEETPESSPSCWKLATLDFTTIYNSSGSDTVISSGSSGYLNIVIPNTSTSRLANLESLNFFKFQREVELCQAYQRIETIETYIGCPSTSRETMGSQCVYANIGSNGPPVSQMVGLDVNAEEFLKLRLQEIAPYLTSENYKNVVSEILNKLSLIIRLPSLNDFNTTNMNFDEVKSRINSIAGFFANMR</sequence>
<dbReference type="GO" id="GO:0007155">
    <property type="term" value="P:cell adhesion"/>
    <property type="evidence" value="ECO:0007669"/>
    <property type="project" value="InterPro"/>
</dbReference>
<organism evidence="4">
    <name type="scientific">viral metagenome</name>
    <dbReference type="NCBI Taxonomy" id="1070528"/>
    <lineage>
        <taxon>unclassified sequences</taxon>
        <taxon>metagenomes</taxon>
        <taxon>organismal metagenomes</taxon>
    </lineage>
</organism>
<protein>
    <recommendedName>
        <fullName evidence="3">Link domain-containing protein</fullName>
    </recommendedName>
</protein>
<feature type="transmembrane region" description="Helical" evidence="2">
    <location>
        <begin position="7"/>
        <end position="24"/>
    </location>
</feature>
<evidence type="ECO:0000313" key="4">
    <source>
        <dbReference type="EMBL" id="QHU12555.1"/>
    </source>
</evidence>
<dbReference type="AlphaFoldDB" id="A0A6C0K3B2"/>
<keyword evidence="2" id="KW-0812">Transmembrane</keyword>
<evidence type="ECO:0000256" key="1">
    <source>
        <dbReference type="ARBA" id="ARBA00023157"/>
    </source>
</evidence>
<dbReference type="GO" id="GO:0005540">
    <property type="term" value="F:hyaluronic acid binding"/>
    <property type="evidence" value="ECO:0007669"/>
    <property type="project" value="InterPro"/>
</dbReference>
<dbReference type="EMBL" id="MN740808">
    <property type="protein sequence ID" value="QHU12555.1"/>
    <property type="molecule type" value="Genomic_DNA"/>
</dbReference>
<dbReference type="InterPro" id="IPR016187">
    <property type="entry name" value="CTDL_fold"/>
</dbReference>